<dbReference type="SUPFAM" id="SSF53098">
    <property type="entry name" value="Ribonuclease H-like"/>
    <property type="match status" value="1"/>
</dbReference>
<feature type="compositionally biased region" description="Basic and acidic residues" evidence="1">
    <location>
        <begin position="39"/>
        <end position="61"/>
    </location>
</feature>
<evidence type="ECO:0000259" key="2">
    <source>
        <dbReference type="PROSITE" id="PS50879"/>
    </source>
</evidence>
<dbReference type="Proteomes" id="UP001412239">
    <property type="component" value="Unassembled WGS sequence"/>
</dbReference>
<dbReference type="InterPro" id="IPR002156">
    <property type="entry name" value="RNaseH_domain"/>
</dbReference>
<dbReference type="AlphaFoldDB" id="A0A292Q5P2"/>
<dbReference type="GO" id="GO:0004523">
    <property type="term" value="F:RNA-DNA hybrid ribonuclease activity"/>
    <property type="evidence" value="ECO:0007669"/>
    <property type="project" value="InterPro"/>
</dbReference>
<dbReference type="InterPro" id="IPR012337">
    <property type="entry name" value="RNaseH-like_sf"/>
</dbReference>
<dbReference type="PROSITE" id="PS50879">
    <property type="entry name" value="RNASE_H_1"/>
    <property type="match status" value="1"/>
</dbReference>
<dbReference type="CDD" id="cd09276">
    <property type="entry name" value="Rnase_HI_RT_non_LTR"/>
    <property type="match status" value="1"/>
</dbReference>
<sequence length="555" mass="61225">MPRISITSASRGALSRLSAKRVAVKQALEVPRGGLNGRADADKRVIDERGKGGKEEVENKGGRGPINRTGRKSSAGLEAEDYWPELVGIGEGQVQISIARLTNLATRLPSRRIGFSPRRRIGTVPKSSTRISELEERPNLLPKLDTSSDGLAAIRLINMAILLSSSREKALEGVQVVGVRRQGSGFEVVFRNPEEKLTAMKNTSWVSLLSSGPPPDTDEHEGVRKGFGLVVHSVRCRGFMHAAAKDLIKHLYTENPWDPEDVTVVDARWIGNVREMASSKRGFRSLLLFFKTREATAAVRESGLFFNKQYCPPAMVIPLVSSLTARQARHSAEEVTRERLEAGREVVVFTDGSKNGLEAGAAVWRKADSQGGEIKRMYGLGTRMSIYDAELYAIWKAIGLGGRLARERKAKKLTICADSQAALGVMARATAGPGSHLALRGRSEMKDLYHTHGINVALEWVKSHAGIRGNIRVDKLARAACALRQKQKDSYTSEILAERLRRREEWVRGCRERKLKGWKAVAAVAEGDNPMNYVINTGYGRSPFKKYEAPLVVHY</sequence>
<reference evidence="3" key="1">
    <citation type="submission" date="2015-10" db="EMBL/GenBank/DDBJ databases">
        <authorList>
            <person name="Regsiter A."/>
            <person name="william w."/>
        </authorList>
    </citation>
    <scope>NUCLEOTIDE SEQUENCE</scope>
    <source>
        <strain evidence="3">Montdore</strain>
    </source>
</reference>
<dbReference type="Gene3D" id="3.30.420.10">
    <property type="entry name" value="Ribonuclease H-like superfamily/Ribonuclease H"/>
    <property type="match status" value="1"/>
</dbReference>
<gene>
    <name evidence="3" type="ORF">GSTUAT00001452001</name>
</gene>
<dbReference type="EMBL" id="LN890959">
    <property type="protein sequence ID" value="CUS14401.1"/>
    <property type="molecule type" value="Genomic_DNA"/>
</dbReference>
<dbReference type="GO" id="GO:0003676">
    <property type="term" value="F:nucleic acid binding"/>
    <property type="evidence" value="ECO:0007669"/>
    <property type="project" value="InterPro"/>
</dbReference>
<evidence type="ECO:0000313" key="4">
    <source>
        <dbReference type="Proteomes" id="UP001412239"/>
    </source>
</evidence>
<keyword evidence="4" id="KW-1185">Reference proteome</keyword>
<dbReference type="Pfam" id="PF00075">
    <property type="entry name" value="RNase_H"/>
    <property type="match status" value="1"/>
</dbReference>
<protein>
    <recommendedName>
        <fullName evidence="2">RNase H type-1 domain-containing protein</fullName>
    </recommendedName>
</protein>
<evidence type="ECO:0000256" key="1">
    <source>
        <dbReference type="SAM" id="MobiDB-lite"/>
    </source>
</evidence>
<feature type="region of interest" description="Disordered" evidence="1">
    <location>
        <begin position="34"/>
        <end position="74"/>
    </location>
</feature>
<feature type="domain" description="RNase H type-1" evidence="2">
    <location>
        <begin position="342"/>
        <end position="482"/>
    </location>
</feature>
<accession>A0A292Q5P2</accession>
<proteinExistence type="predicted"/>
<evidence type="ECO:0000313" key="3">
    <source>
        <dbReference type="EMBL" id="CUS14401.1"/>
    </source>
</evidence>
<dbReference type="InterPro" id="IPR036397">
    <property type="entry name" value="RNaseH_sf"/>
</dbReference>
<organism evidence="3 4">
    <name type="scientific">Tuber aestivum</name>
    <name type="common">summer truffle</name>
    <dbReference type="NCBI Taxonomy" id="59557"/>
    <lineage>
        <taxon>Eukaryota</taxon>
        <taxon>Fungi</taxon>
        <taxon>Dikarya</taxon>
        <taxon>Ascomycota</taxon>
        <taxon>Pezizomycotina</taxon>
        <taxon>Pezizomycetes</taxon>
        <taxon>Pezizales</taxon>
        <taxon>Tuberaceae</taxon>
        <taxon>Tuber</taxon>
    </lineage>
</organism>
<name>A0A292Q5P2_9PEZI</name>